<organism evidence="3 4">
    <name type="scientific">Methylocella silvestris</name>
    <dbReference type="NCBI Taxonomy" id="199596"/>
    <lineage>
        <taxon>Bacteria</taxon>
        <taxon>Pseudomonadati</taxon>
        <taxon>Pseudomonadota</taxon>
        <taxon>Alphaproteobacteria</taxon>
        <taxon>Hyphomicrobiales</taxon>
        <taxon>Beijerinckiaceae</taxon>
        <taxon>Methylocella</taxon>
    </lineage>
</organism>
<dbReference type="RefSeq" id="WP_102845129.1">
    <property type="nucleotide sequence ID" value="NZ_PDZR01000029.1"/>
</dbReference>
<evidence type="ECO:0000256" key="1">
    <source>
        <dbReference type="SAM" id="MobiDB-lite"/>
    </source>
</evidence>
<feature type="domain" description="Extradiol ring-cleavage dioxygenase LigAB LigA subunit" evidence="2">
    <location>
        <begin position="27"/>
        <end position="113"/>
    </location>
</feature>
<evidence type="ECO:0000313" key="3">
    <source>
        <dbReference type="EMBL" id="PNG24558.1"/>
    </source>
</evidence>
<dbReference type="EMBL" id="PDZR01000029">
    <property type="protein sequence ID" value="PNG24558.1"/>
    <property type="molecule type" value="Genomic_DNA"/>
</dbReference>
<keyword evidence="3" id="KW-0223">Dioxygenase</keyword>
<dbReference type="SUPFAM" id="SSF48076">
    <property type="entry name" value="LigA subunit of an aromatic-ring-opening dioxygenase LigAB"/>
    <property type="match status" value="1"/>
</dbReference>
<dbReference type="AlphaFoldDB" id="A0A2J7TCR4"/>
<dbReference type="InterPro" id="IPR036622">
    <property type="entry name" value="LigA_sf"/>
</dbReference>
<dbReference type="Pfam" id="PF07746">
    <property type="entry name" value="LigA"/>
    <property type="match status" value="1"/>
</dbReference>
<protein>
    <submittedName>
        <fullName evidence="3">Protocatechuate 4,5-dioxygenase subunit alpha</fullName>
    </submittedName>
</protein>
<dbReference type="NCBIfam" id="TIGR02792">
    <property type="entry name" value="PCA_ligA"/>
    <property type="match status" value="1"/>
</dbReference>
<evidence type="ECO:0000259" key="2">
    <source>
        <dbReference type="Pfam" id="PF07746"/>
    </source>
</evidence>
<dbReference type="Proteomes" id="UP000236286">
    <property type="component" value="Unassembled WGS sequence"/>
</dbReference>
<reference evidence="3 4" key="1">
    <citation type="submission" date="2017-10" db="EMBL/GenBank/DDBJ databases">
        <title>Genome announcement of Methylocella silvestris TVC from permafrost.</title>
        <authorList>
            <person name="Wang J."/>
            <person name="Geng K."/>
            <person name="Ul-Haque F."/>
            <person name="Crombie A.T."/>
            <person name="Street L.E."/>
            <person name="Wookey P.A."/>
            <person name="Murrell J.C."/>
            <person name="Pratscher J."/>
        </authorList>
    </citation>
    <scope>NUCLEOTIDE SEQUENCE [LARGE SCALE GENOMIC DNA]</scope>
    <source>
        <strain evidence="3 4">TVC</strain>
    </source>
</reference>
<dbReference type="NCBIfam" id="NF009917">
    <property type="entry name" value="PRK13377.1"/>
    <property type="match status" value="1"/>
</dbReference>
<dbReference type="InterPro" id="IPR011986">
    <property type="entry name" value="Xdiol_dOase_LigA"/>
</dbReference>
<evidence type="ECO:0000313" key="4">
    <source>
        <dbReference type="Proteomes" id="UP000236286"/>
    </source>
</evidence>
<dbReference type="OrthoDB" id="7864521at2"/>
<feature type="region of interest" description="Disordered" evidence="1">
    <location>
        <begin position="113"/>
        <end position="152"/>
    </location>
</feature>
<keyword evidence="3" id="KW-0560">Oxidoreductase</keyword>
<dbReference type="Gene3D" id="1.10.700.10">
    <property type="entry name" value="Dioxygenase LigAB, LigA subunit"/>
    <property type="match status" value="1"/>
</dbReference>
<sequence length="152" mass="16753">MALDKPYLDVPGTTIFDAEQSRKGYWLNQFCTSLMKAENRARFLADEHAYLDEWSMSEEQKLAVMARDLNRCIALGGNIYFLARIGGAEGKSFQQMAGSMTGMSEAEYRTMMVSGGRSPDGNRFLGEDGDAQPHNQPQGEAGRSARAKKGDA</sequence>
<name>A0A2J7TCR4_METSI</name>
<gene>
    <name evidence="3" type="primary">ligA</name>
    <name evidence="3" type="ORF">CR492_18065</name>
</gene>
<accession>A0A2J7TCR4</accession>
<comment type="caution">
    <text evidence="3">The sequence shown here is derived from an EMBL/GenBank/DDBJ whole genome shotgun (WGS) entry which is preliminary data.</text>
</comment>
<dbReference type="CDD" id="cd07924">
    <property type="entry name" value="PCA_45_Doxase_A"/>
    <property type="match status" value="1"/>
</dbReference>
<dbReference type="GO" id="GO:0051213">
    <property type="term" value="F:dioxygenase activity"/>
    <property type="evidence" value="ECO:0007669"/>
    <property type="project" value="UniProtKB-KW"/>
</dbReference>
<dbReference type="InterPro" id="IPR014159">
    <property type="entry name" value="PCA_LigA"/>
</dbReference>
<proteinExistence type="predicted"/>